<keyword evidence="4" id="KW-1185">Reference proteome</keyword>
<keyword evidence="1" id="KW-0472">Membrane</keyword>
<dbReference type="EMBL" id="JACGXA010000001">
    <property type="protein sequence ID" value="MBA8803082.1"/>
    <property type="molecule type" value="Genomic_DNA"/>
</dbReference>
<evidence type="ECO:0000313" key="4">
    <source>
        <dbReference type="Proteomes" id="UP000580910"/>
    </source>
</evidence>
<protein>
    <recommendedName>
        <fullName evidence="2">DUF1206 domain-containing protein</fullName>
    </recommendedName>
</protein>
<feature type="transmembrane region" description="Helical" evidence="1">
    <location>
        <begin position="149"/>
        <end position="168"/>
    </location>
</feature>
<name>A0A7W3P955_9ACTN</name>
<dbReference type="Pfam" id="PF06724">
    <property type="entry name" value="DUF1206"/>
    <property type="match status" value="3"/>
</dbReference>
<proteinExistence type="predicted"/>
<feature type="transmembrane region" description="Helical" evidence="1">
    <location>
        <begin position="245"/>
        <end position="266"/>
    </location>
</feature>
<comment type="caution">
    <text evidence="3">The sequence shown here is derived from an EMBL/GenBank/DDBJ whole genome shotgun (WGS) entry which is preliminary data.</text>
</comment>
<feature type="domain" description="DUF1206" evidence="2">
    <location>
        <begin position="202"/>
        <end position="269"/>
    </location>
</feature>
<sequence>MGGIADQAERAGRQAENSDWLDYAVRIGMVAYGIVNLMIAWIAAELALGDSSGKASSQGALHKLAQQPFGGALVWLVAIGMVLLVIWRLLEAALGHRDEEGGKRWRKRAVSAGKAAIYGAVGVSAFKVATGSGSSGKGGQSTTSKIMDWPGGTWIIGLVGAAIVAYGLNNIRRAWTEKFREHLSAEGQGGDAGKAYIWFGKIGYMAKGAAFIVIGGLFVYAATSHKPKKAGGLDDALHKVLQQPYGPVLLMVIAAGIACYGLFCFARARHLSR</sequence>
<feature type="domain" description="DUF1206" evidence="2">
    <location>
        <begin position="112"/>
        <end position="176"/>
    </location>
</feature>
<gene>
    <name evidence="3" type="ORF">FB382_001373</name>
</gene>
<reference evidence="3 4" key="1">
    <citation type="submission" date="2020-07" db="EMBL/GenBank/DDBJ databases">
        <title>Sequencing the genomes of 1000 actinobacteria strains.</title>
        <authorList>
            <person name="Klenk H.-P."/>
        </authorList>
    </citation>
    <scope>NUCLEOTIDE SEQUENCE [LARGE SCALE GENOMIC DNA]</scope>
    <source>
        <strain evidence="3 4">DSM 21349</strain>
    </source>
</reference>
<accession>A0A7W3P955</accession>
<dbReference type="InterPro" id="IPR009597">
    <property type="entry name" value="DUF1206"/>
</dbReference>
<keyword evidence="1" id="KW-0812">Transmembrane</keyword>
<evidence type="ECO:0000256" key="1">
    <source>
        <dbReference type="SAM" id="Phobius"/>
    </source>
</evidence>
<dbReference type="Proteomes" id="UP000580910">
    <property type="component" value="Unassembled WGS sequence"/>
</dbReference>
<feature type="transmembrane region" description="Helical" evidence="1">
    <location>
        <begin position="204"/>
        <end position="225"/>
    </location>
</feature>
<dbReference type="RefSeq" id="WP_182537883.1">
    <property type="nucleotide sequence ID" value="NZ_JACGXA010000001.1"/>
</dbReference>
<feature type="transmembrane region" description="Helical" evidence="1">
    <location>
        <begin position="111"/>
        <end position="129"/>
    </location>
</feature>
<evidence type="ECO:0000313" key="3">
    <source>
        <dbReference type="EMBL" id="MBA8803082.1"/>
    </source>
</evidence>
<organism evidence="3 4">
    <name type="scientific">Nocardioides ginsengisegetis</name>
    <dbReference type="NCBI Taxonomy" id="661491"/>
    <lineage>
        <taxon>Bacteria</taxon>
        <taxon>Bacillati</taxon>
        <taxon>Actinomycetota</taxon>
        <taxon>Actinomycetes</taxon>
        <taxon>Propionibacteriales</taxon>
        <taxon>Nocardioidaceae</taxon>
        <taxon>Nocardioides</taxon>
    </lineage>
</organism>
<feature type="transmembrane region" description="Helical" evidence="1">
    <location>
        <begin position="72"/>
        <end position="90"/>
    </location>
</feature>
<feature type="transmembrane region" description="Helical" evidence="1">
    <location>
        <begin position="23"/>
        <end position="44"/>
    </location>
</feature>
<dbReference type="AlphaFoldDB" id="A0A7W3P955"/>
<keyword evidence="1" id="KW-1133">Transmembrane helix</keyword>
<evidence type="ECO:0000259" key="2">
    <source>
        <dbReference type="Pfam" id="PF06724"/>
    </source>
</evidence>
<feature type="domain" description="DUF1206" evidence="2">
    <location>
        <begin position="27"/>
        <end position="94"/>
    </location>
</feature>